<dbReference type="KEGG" id="nga:Ngar_c02130"/>
<dbReference type="GeneID" id="58787611"/>
<keyword evidence="1" id="KW-1133">Transmembrane helix</keyword>
<reference evidence="2 3" key="1">
    <citation type="journal article" date="2012" name="Environ. Microbiol.">
        <title>The genome of the ammonia-oxidizing Candidatus Nitrososphaera gargensis: insights into metabolic versatility and environmental adaptations.</title>
        <authorList>
            <person name="Spang A."/>
            <person name="Poehlein A."/>
            <person name="Offre P."/>
            <person name="Zumbragel S."/>
            <person name="Haider S."/>
            <person name="Rychlik N."/>
            <person name="Nowka B."/>
            <person name="Schmeisser C."/>
            <person name="Lebedeva E.V."/>
            <person name="Rattei T."/>
            <person name="Bohm C."/>
            <person name="Schmid M."/>
            <person name="Galushko A."/>
            <person name="Hatzenpichler R."/>
            <person name="Weinmaier T."/>
            <person name="Daniel R."/>
            <person name="Schleper C."/>
            <person name="Spieck E."/>
            <person name="Streit W."/>
            <person name="Wagner M."/>
        </authorList>
    </citation>
    <scope>NUCLEOTIDE SEQUENCE [LARGE SCALE GENOMIC DNA]</scope>
    <source>
        <strain evidence="3">Ga9.2</strain>
    </source>
</reference>
<evidence type="ECO:0000313" key="3">
    <source>
        <dbReference type="Proteomes" id="UP000008037"/>
    </source>
</evidence>
<evidence type="ECO:0000256" key="1">
    <source>
        <dbReference type="SAM" id="Phobius"/>
    </source>
</evidence>
<feature type="transmembrane region" description="Helical" evidence="1">
    <location>
        <begin position="31"/>
        <end position="50"/>
    </location>
</feature>
<keyword evidence="3" id="KW-1185">Reference proteome</keyword>
<proteinExistence type="predicted"/>
<evidence type="ECO:0000313" key="2">
    <source>
        <dbReference type="EMBL" id="AFU57161.1"/>
    </source>
</evidence>
<dbReference type="Proteomes" id="UP000008037">
    <property type="component" value="Chromosome"/>
</dbReference>
<keyword evidence="1" id="KW-0812">Transmembrane</keyword>
<dbReference type="SUPFAM" id="SSF103473">
    <property type="entry name" value="MFS general substrate transporter"/>
    <property type="match status" value="1"/>
</dbReference>
<dbReference type="AlphaFoldDB" id="K0I7C6"/>
<organism evidence="2 3">
    <name type="scientific">Nitrososphaera gargensis (strain Ga9.2)</name>
    <dbReference type="NCBI Taxonomy" id="1237085"/>
    <lineage>
        <taxon>Archaea</taxon>
        <taxon>Nitrososphaerota</taxon>
        <taxon>Nitrososphaeria</taxon>
        <taxon>Nitrososphaerales</taxon>
        <taxon>Nitrososphaeraceae</taxon>
        <taxon>Nitrososphaera</taxon>
    </lineage>
</organism>
<dbReference type="InterPro" id="IPR036259">
    <property type="entry name" value="MFS_trans_sf"/>
</dbReference>
<dbReference type="STRING" id="1237085.Ngar_c02130"/>
<dbReference type="HOGENOM" id="CLU_3003261_0_0_2"/>
<dbReference type="BioCyc" id="CNIT1237085:G1324-213-MONOMER"/>
<accession>K0I7C6</accession>
<keyword evidence="1" id="KW-0472">Membrane</keyword>
<sequence length="56" mass="6286">MLNSTVFIGFLGFVLVLPFIFFYAESFGASSFVFGLLLASYNIAQFVFYADRGKLE</sequence>
<name>K0I7C6_NITGG</name>
<dbReference type="EMBL" id="CP002408">
    <property type="protein sequence ID" value="AFU57161.1"/>
    <property type="molecule type" value="Genomic_DNA"/>
</dbReference>
<dbReference type="InParanoid" id="K0I7C6"/>
<feature type="transmembrane region" description="Helical" evidence="1">
    <location>
        <begin position="6"/>
        <end position="24"/>
    </location>
</feature>
<dbReference type="RefSeq" id="WP_015017734.1">
    <property type="nucleotide sequence ID" value="NC_018719.1"/>
</dbReference>
<gene>
    <name evidence="2" type="ordered locus">Ngar_c02130</name>
</gene>
<protein>
    <submittedName>
        <fullName evidence="2">Putative permease, major facilitator superfamily</fullName>
    </submittedName>
</protein>